<protein>
    <submittedName>
        <fullName evidence="5">SMP-30/gluconolactonase/LRE family protein</fullName>
        <ecNumber evidence="5">3.1.1.99</ecNumber>
    </submittedName>
</protein>
<dbReference type="EMBL" id="JAZHOF010000008">
    <property type="protein sequence ID" value="MEJ8573514.1"/>
    <property type="molecule type" value="Genomic_DNA"/>
</dbReference>
<dbReference type="GO" id="GO:0005509">
    <property type="term" value="F:calcium ion binding"/>
    <property type="evidence" value="ECO:0007669"/>
    <property type="project" value="TreeGrafter"/>
</dbReference>
<proteinExistence type="inferred from homology"/>
<comment type="cofactor">
    <cofactor evidence="3">
        <name>Zn(2+)</name>
        <dbReference type="ChEBI" id="CHEBI:29105"/>
    </cofactor>
    <text evidence="3">Binds 1 divalent metal cation per subunit.</text>
</comment>
<evidence type="ECO:0000256" key="2">
    <source>
        <dbReference type="PIRSR" id="PIRSR605511-1"/>
    </source>
</evidence>
<sequence>MLKIELLIDARADLGEGPLWDVDEQRLYWIDSLGSKVHRCDASGGDRRHWDVPDHIGSMALRTRGGAIVSLRDGFYTLDLDTGACARIADTNSDEPKIRLNDGKVDRQGRFLAGSMDYGESDPLASLWRLDADHSVHKLEDGIICSNGPCWSADGKTFYFADSYTRSISAYDYDTATGAISNKRTFCSFPDAGLRGFPDGATVDAEDHVWSVEVYAGRLVRFDPDGRLDRVVQLPVDYATSLIFGGPDLDIAYVTSMARTVPGRGAPLEQEAGGLFAVHGLGVTGLPEPRFGG</sequence>
<feature type="binding site" evidence="3">
    <location>
        <position position="101"/>
    </location>
    <ligand>
        <name>substrate</name>
    </ligand>
</feature>
<evidence type="ECO:0000259" key="4">
    <source>
        <dbReference type="Pfam" id="PF08450"/>
    </source>
</evidence>
<keyword evidence="3" id="KW-0862">Zinc</keyword>
<dbReference type="AlphaFoldDB" id="A0AAW9RWZ6"/>
<evidence type="ECO:0000256" key="1">
    <source>
        <dbReference type="ARBA" id="ARBA00008853"/>
    </source>
</evidence>
<feature type="binding site" evidence="3">
    <location>
        <position position="199"/>
    </location>
    <ligand>
        <name>a divalent metal cation</name>
        <dbReference type="ChEBI" id="CHEBI:60240"/>
    </ligand>
</feature>
<evidence type="ECO:0000313" key="5">
    <source>
        <dbReference type="EMBL" id="MEJ8573514.1"/>
    </source>
</evidence>
<accession>A0AAW9RWZ6</accession>
<dbReference type="Proteomes" id="UP001378188">
    <property type="component" value="Unassembled WGS sequence"/>
</dbReference>
<keyword evidence="5" id="KW-0378">Hydrolase</keyword>
<keyword evidence="6" id="KW-1185">Reference proteome</keyword>
<reference evidence="5 6" key="1">
    <citation type="submission" date="2024-02" db="EMBL/GenBank/DDBJ databases">
        <title>Genome analysis and characterization of Microbaculum marinisediminis sp. nov., isolated from marine sediment.</title>
        <authorList>
            <person name="Du Z.-J."/>
            <person name="Ye Y.-Q."/>
            <person name="Zhang Z.-R."/>
            <person name="Yuan S.-M."/>
            <person name="Zhang X.-Y."/>
        </authorList>
    </citation>
    <scope>NUCLEOTIDE SEQUENCE [LARGE SCALE GENOMIC DNA]</scope>
    <source>
        <strain evidence="5 6">SDUM1044001</strain>
    </source>
</reference>
<dbReference type="PANTHER" id="PTHR10907">
    <property type="entry name" value="REGUCALCIN"/>
    <property type="match status" value="1"/>
</dbReference>
<comment type="caution">
    <text evidence="5">The sequence shown here is derived from an EMBL/GenBank/DDBJ whole genome shotgun (WGS) entry which is preliminary data.</text>
</comment>
<dbReference type="InterPro" id="IPR013658">
    <property type="entry name" value="SGL"/>
</dbReference>
<dbReference type="SUPFAM" id="SSF63829">
    <property type="entry name" value="Calcium-dependent phosphotriesterase"/>
    <property type="match status" value="1"/>
</dbReference>
<dbReference type="PRINTS" id="PR01790">
    <property type="entry name" value="SMP30FAMILY"/>
</dbReference>
<name>A0AAW9RWZ6_9HYPH</name>
<comment type="similarity">
    <text evidence="1">Belongs to the SMP-30/CGR1 family.</text>
</comment>
<dbReference type="Gene3D" id="2.120.10.30">
    <property type="entry name" value="TolB, C-terminal domain"/>
    <property type="match status" value="1"/>
</dbReference>
<feature type="binding site" evidence="3">
    <location>
        <position position="16"/>
    </location>
    <ligand>
        <name>a divalent metal cation</name>
        <dbReference type="ChEBI" id="CHEBI:60240"/>
    </ligand>
</feature>
<dbReference type="Pfam" id="PF08450">
    <property type="entry name" value="SGL"/>
    <property type="match status" value="1"/>
</dbReference>
<feature type="binding site" evidence="3">
    <location>
        <position position="99"/>
    </location>
    <ligand>
        <name>substrate</name>
    </ligand>
</feature>
<evidence type="ECO:0000256" key="3">
    <source>
        <dbReference type="PIRSR" id="PIRSR605511-2"/>
    </source>
</evidence>
<feature type="domain" description="SMP-30/Gluconolactonase/LRE-like region" evidence="4">
    <location>
        <begin position="14"/>
        <end position="257"/>
    </location>
</feature>
<feature type="active site" description="Proton donor/acceptor" evidence="2">
    <location>
        <position position="199"/>
    </location>
</feature>
<dbReference type="GO" id="GO:0019853">
    <property type="term" value="P:L-ascorbic acid biosynthetic process"/>
    <property type="evidence" value="ECO:0007669"/>
    <property type="project" value="TreeGrafter"/>
</dbReference>
<dbReference type="GO" id="GO:0004341">
    <property type="term" value="F:gluconolactonase activity"/>
    <property type="evidence" value="ECO:0007669"/>
    <property type="project" value="TreeGrafter"/>
</dbReference>
<dbReference type="RefSeq" id="WP_340331217.1">
    <property type="nucleotide sequence ID" value="NZ_JAZHOF010000008.1"/>
</dbReference>
<dbReference type="InterPro" id="IPR005511">
    <property type="entry name" value="SMP-30"/>
</dbReference>
<dbReference type="PANTHER" id="PTHR10907:SF47">
    <property type="entry name" value="REGUCALCIN"/>
    <property type="match status" value="1"/>
</dbReference>
<gene>
    <name evidence="5" type="ORF">V3328_18640</name>
</gene>
<evidence type="ECO:0000313" key="6">
    <source>
        <dbReference type="Proteomes" id="UP001378188"/>
    </source>
</evidence>
<dbReference type="EC" id="3.1.1.99" evidence="5"/>
<dbReference type="InterPro" id="IPR011042">
    <property type="entry name" value="6-blade_b-propeller_TolB-like"/>
</dbReference>
<keyword evidence="3" id="KW-0479">Metal-binding</keyword>
<organism evidence="5 6">
    <name type="scientific">Microbaculum marinum</name>
    <dbReference type="NCBI Taxonomy" id="1764581"/>
    <lineage>
        <taxon>Bacteria</taxon>
        <taxon>Pseudomonadati</taxon>
        <taxon>Pseudomonadota</taxon>
        <taxon>Alphaproteobacteria</taxon>
        <taxon>Hyphomicrobiales</taxon>
        <taxon>Tepidamorphaceae</taxon>
        <taxon>Microbaculum</taxon>
    </lineage>
</organism>
<feature type="binding site" evidence="3">
    <location>
        <position position="147"/>
    </location>
    <ligand>
        <name>a divalent metal cation</name>
        <dbReference type="ChEBI" id="CHEBI:60240"/>
    </ligand>
</feature>